<keyword evidence="4 9" id="KW-0812">Transmembrane</keyword>
<keyword evidence="3" id="KW-0813">Transport</keyword>
<evidence type="ECO:0000256" key="6">
    <source>
        <dbReference type="ARBA" id="ARBA00023065"/>
    </source>
</evidence>
<feature type="transmembrane region" description="Helical" evidence="9">
    <location>
        <begin position="256"/>
        <end position="276"/>
    </location>
</feature>
<dbReference type="Gene3D" id="3.40.30.10">
    <property type="entry name" value="Glutaredoxin"/>
    <property type="match status" value="1"/>
</dbReference>
<dbReference type="Proteomes" id="UP001420932">
    <property type="component" value="Unassembled WGS sequence"/>
</dbReference>
<dbReference type="GO" id="GO:0015743">
    <property type="term" value="P:malate transport"/>
    <property type="evidence" value="ECO:0007669"/>
    <property type="project" value="InterPro"/>
</dbReference>
<keyword evidence="6" id="KW-0406">Ion transport</keyword>
<sequence length="362" mass="40660">MQALKSELDKVSPSLGRSAVYLKEPQINKLPRYDPTLKAVVITCTEELAYQQAKEADNLLQKGVYLGNSSNPSTQIDTLQVGMVGKLVDGLQDKIQLVPIDLWKRPAWYKEKVYPENKGLSREVIPLYDGFGVSIMWAVLTVVVVFEFTVGATLSKGLNRGFATFLVGGLGVGAHHLATFAGETGEPILFGSFVFILVSNILRMPQLPQRSFSRFFPAIKARYDYDVLVFILTFDLVSVSGYRVDRIIELAHRRLSTILIGGLTCVLISVGVRLYGVVKSFTDLEMNFLSAKRMIRGFGDEFFECKENDQRSDEIVSKDDKSFLQRYKSVLNSKPSEELILRVGSPGHGSFKFRHPWTQDWQ</sequence>
<evidence type="ECO:0000256" key="2">
    <source>
        <dbReference type="ARBA" id="ARBA00007079"/>
    </source>
</evidence>
<feature type="transmembrane region" description="Helical" evidence="9">
    <location>
        <begin position="225"/>
        <end position="244"/>
    </location>
</feature>
<evidence type="ECO:0000313" key="10">
    <source>
        <dbReference type="EMBL" id="KAK9107337.1"/>
    </source>
</evidence>
<keyword evidence="11" id="KW-1185">Reference proteome</keyword>
<evidence type="ECO:0000256" key="3">
    <source>
        <dbReference type="ARBA" id="ARBA00022448"/>
    </source>
</evidence>
<feature type="transmembrane region" description="Helical" evidence="9">
    <location>
        <begin position="131"/>
        <end position="150"/>
    </location>
</feature>
<reference evidence="10 11" key="1">
    <citation type="submission" date="2024-01" db="EMBL/GenBank/DDBJ databases">
        <title>Genome assemblies of Stephania.</title>
        <authorList>
            <person name="Yang L."/>
        </authorList>
    </citation>
    <scope>NUCLEOTIDE SEQUENCE [LARGE SCALE GENOMIC DNA]</scope>
    <source>
        <strain evidence="10">YNDBR</strain>
        <tissue evidence="10">Leaf</tissue>
    </source>
</reference>
<comment type="subcellular location">
    <subcellularLocation>
        <location evidence="1">Membrane</location>
        <topology evidence="1">Multi-pass membrane protein</topology>
    </subcellularLocation>
</comment>
<protein>
    <submittedName>
        <fullName evidence="10">Uncharacterized protein</fullName>
    </submittedName>
</protein>
<comment type="caution">
    <text evidence="10">The sequence shown here is derived from an EMBL/GenBank/DDBJ whole genome shotgun (WGS) entry which is preliminary data.</text>
</comment>
<dbReference type="InterPro" id="IPR020966">
    <property type="entry name" value="ALMT"/>
</dbReference>
<dbReference type="EMBL" id="JBBNAF010000010">
    <property type="protein sequence ID" value="KAK9107337.1"/>
    <property type="molecule type" value="Genomic_DNA"/>
</dbReference>
<accession>A0AAP0I274</accession>
<keyword evidence="7 9" id="KW-0472">Membrane</keyword>
<proteinExistence type="inferred from homology"/>
<keyword evidence="5 9" id="KW-1133">Transmembrane helix</keyword>
<evidence type="ECO:0000313" key="11">
    <source>
        <dbReference type="Proteomes" id="UP001420932"/>
    </source>
</evidence>
<organism evidence="10 11">
    <name type="scientific">Stephania yunnanensis</name>
    <dbReference type="NCBI Taxonomy" id="152371"/>
    <lineage>
        <taxon>Eukaryota</taxon>
        <taxon>Viridiplantae</taxon>
        <taxon>Streptophyta</taxon>
        <taxon>Embryophyta</taxon>
        <taxon>Tracheophyta</taxon>
        <taxon>Spermatophyta</taxon>
        <taxon>Magnoliopsida</taxon>
        <taxon>Ranunculales</taxon>
        <taxon>Menispermaceae</taxon>
        <taxon>Menispermoideae</taxon>
        <taxon>Cissampelideae</taxon>
        <taxon>Stephania</taxon>
    </lineage>
</organism>
<gene>
    <name evidence="10" type="ORF">Syun_023348</name>
</gene>
<evidence type="ECO:0000256" key="4">
    <source>
        <dbReference type="ARBA" id="ARBA00022692"/>
    </source>
</evidence>
<dbReference type="Pfam" id="PF11744">
    <property type="entry name" value="ALMT"/>
    <property type="match status" value="1"/>
</dbReference>
<evidence type="ECO:0000256" key="9">
    <source>
        <dbReference type="SAM" id="Phobius"/>
    </source>
</evidence>
<comment type="similarity">
    <text evidence="2">Belongs to the aromatic acid exporter (TC 2.A.85) family.</text>
</comment>
<dbReference type="PANTHER" id="PTHR31086">
    <property type="entry name" value="ALUMINUM-ACTIVATED MALATE TRANSPORTER 10"/>
    <property type="match status" value="1"/>
</dbReference>
<dbReference type="GO" id="GO:0016020">
    <property type="term" value="C:membrane"/>
    <property type="evidence" value="ECO:0007669"/>
    <property type="project" value="UniProtKB-SubCell"/>
</dbReference>
<evidence type="ECO:0000256" key="8">
    <source>
        <dbReference type="ARBA" id="ARBA00023303"/>
    </source>
</evidence>
<keyword evidence="8" id="KW-0407">Ion channel</keyword>
<feature type="transmembrane region" description="Helical" evidence="9">
    <location>
        <begin position="162"/>
        <end position="181"/>
    </location>
</feature>
<dbReference type="GO" id="GO:0034220">
    <property type="term" value="P:monoatomic ion transmembrane transport"/>
    <property type="evidence" value="ECO:0007669"/>
    <property type="project" value="UniProtKB-KW"/>
</dbReference>
<evidence type="ECO:0000256" key="7">
    <source>
        <dbReference type="ARBA" id="ARBA00023136"/>
    </source>
</evidence>
<feature type="transmembrane region" description="Helical" evidence="9">
    <location>
        <begin position="187"/>
        <end position="204"/>
    </location>
</feature>
<dbReference type="AlphaFoldDB" id="A0AAP0I274"/>
<evidence type="ECO:0000256" key="1">
    <source>
        <dbReference type="ARBA" id="ARBA00004141"/>
    </source>
</evidence>
<name>A0AAP0I274_9MAGN</name>
<evidence type="ECO:0000256" key="5">
    <source>
        <dbReference type="ARBA" id="ARBA00022989"/>
    </source>
</evidence>